<dbReference type="AlphaFoldDB" id="A0A3Q8WV09"/>
<dbReference type="EMBL" id="CP034438">
    <property type="protein sequence ID" value="AZN30757.1"/>
    <property type="molecule type" value="Genomic_DNA"/>
</dbReference>
<feature type="transmembrane region" description="Helical" evidence="1">
    <location>
        <begin position="146"/>
        <end position="165"/>
    </location>
</feature>
<evidence type="ECO:0000256" key="1">
    <source>
        <dbReference type="SAM" id="Phobius"/>
    </source>
</evidence>
<evidence type="ECO:0000313" key="4">
    <source>
        <dbReference type="Proteomes" id="UP000270021"/>
    </source>
</evidence>
<evidence type="ECO:0000313" key="3">
    <source>
        <dbReference type="EMBL" id="AZN30757.1"/>
    </source>
</evidence>
<feature type="domain" description="CAAX prenyl protease 2/Lysostaphin resistance protein A-like" evidence="2">
    <location>
        <begin position="148"/>
        <end position="232"/>
    </location>
</feature>
<dbReference type="Proteomes" id="UP000270021">
    <property type="component" value="Chromosome"/>
</dbReference>
<reference evidence="3 4" key="1">
    <citation type="submission" date="2018-12" db="EMBL/GenBank/DDBJ databases">
        <title>Complete genome sequence of Flaviflexus salsibiostraticola KCTC 33148.</title>
        <authorList>
            <person name="Bae J.-W."/>
        </authorList>
    </citation>
    <scope>NUCLEOTIDE SEQUENCE [LARGE SCALE GENOMIC DNA]</scope>
    <source>
        <strain evidence="3 4">KCTC 33148</strain>
    </source>
</reference>
<sequence length="249" mass="26765">MRRWVNETVYAEVKAFLRASLIDRVRARREVPEHQVRRRRIIVAATFILGAVGLGAALTIEPGEPLFYVATLGVAVLWIIGAFTSGPLHLGRSRTRAGTADGRAALQGFILGGTLLVVFLLGAMVVGQVDVLRGPVDDLMEHALYGSLPIVALVTLISGICEELFFRGAVYAAMPRRWEIVGSTLIYGLSTVFAGVPLLTFAALSLGLLTAAQRRVTGGVLGPIVSHVTWSLGMLFLLPHALSIGDLLW</sequence>
<keyword evidence="1" id="KW-0472">Membrane</keyword>
<accession>A0A3Q8WV09</accession>
<dbReference type="OrthoDB" id="4407663at2"/>
<dbReference type="GO" id="GO:0006508">
    <property type="term" value="P:proteolysis"/>
    <property type="evidence" value="ECO:0007669"/>
    <property type="project" value="UniProtKB-KW"/>
</dbReference>
<protein>
    <submittedName>
        <fullName evidence="3">CPBP family intramembrane metalloprotease</fullName>
    </submittedName>
</protein>
<organism evidence="3 4">
    <name type="scientific">Flaviflexus salsibiostraticola</name>
    <dbReference type="NCBI Taxonomy" id="1282737"/>
    <lineage>
        <taxon>Bacteria</taxon>
        <taxon>Bacillati</taxon>
        <taxon>Actinomycetota</taxon>
        <taxon>Actinomycetes</taxon>
        <taxon>Actinomycetales</taxon>
        <taxon>Actinomycetaceae</taxon>
        <taxon>Flaviflexus</taxon>
    </lineage>
</organism>
<feature type="transmembrane region" description="Helical" evidence="1">
    <location>
        <begin position="104"/>
        <end position="126"/>
    </location>
</feature>
<gene>
    <name evidence="3" type="ORF">EJO69_10940</name>
</gene>
<feature type="transmembrane region" description="Helical" evidence="1">
    <location>
        <begin position="185"/>
        <end position="208"/>
    </location>
</feature>
<keyword evidence="3" id="KW-0482">Metalloprotease</keyword>
<keyword evidence="3" id="KW-0378">Hydrolase</keyword>
<keyword evidence="1" id="KW-1133">Transmembrane helix</keyword>
<dbReference type="GO" id="GO:0004175">
    <property type="term" value="F:endopeptidase activity"/>
    <property type="evidence" value="ECO:0007669"/>
    <property type="project" value="UniProtKB-ARBA"/>
</dbReference>
<keyword evidence="1" id="KW-0812">Transmembrane</keyword>
<evidence type="ECO:0000259" key="2">
    <source>
        <dbReference type="Pfam" id="PF02517"/>
    </source>
</evidence>
<dbReference type="KEGG" id="fsl:EJO69_10940"/>
<keyword evidence="3" id="KW-0645">Protease</keyword>
<feature type="transmembrane region" description="Helical" evidence="1">
    <location>
        <begin position="41"/>
        <end position="60"/>
    </location>
</feature>
<dbReference type="GO" id="GO:0080120">
    <property type="term" value="P:CAAX-box protein maturation"/>
    <property type="evidence" value="ECO:0007669"/>
    <property type="project" value="UniProtKB-ARBA"/>
</dbReference>
<proteinExistence type="predicted"/>
<feature type="transmembrane region" description="Helical" evidence="1">
    <location>
        <begin position="66"/>
        <end position="83"/>
    </location>
</feature>
<keyword evidence="4" id="KW-1185">Reference proteome</keyword>
<dbReference type="Pfam" id="PF02517">
    <property type="entry name" value="Rce1-like"/>
    <property type="match status" value="1"/>
</dbReference>
<dbReference type="GO" id="GO:0008237">
    <property type="term" value="F:metallopeptidase activity"/>
    <property type="evidence" value="ECO:0007669"/>
    <property type="project" value="UniProtKB-KW"/>
</dbReference>
<dbReference type="InterPro" id="IPR003675">
    <property type="entry name" value="Rce1/LyrA-like_dom"/>
</dbReference>
<name>A0A3Q8WV09_9ACTO</name>
<feature type="transmembrane region" description="Helical" evidence="1">
    <location>
        <begin position="228"/>
        <end position="248"/>
    </location>
</feature>